<dbReference type="VEuPathDB" id="FungiDB:H257_13161"/>
<comment type="caution">
    <text evidence="1">The sequence shown here is derived from an EMBL/GenBank/DDBJ whole genome shotgun (WGS) entry which is preliminary data.</text>
</comment>
<accession>A0A397BYY2</accession>
<dbReference type="GO" id="GO:0003676">
    <property type="term" value="F:nucleic acid binding"/>
    <property type="evidence" value="ECO:0007669"/>
    <property type="project" value="InterPro"/>
</dbReference>
<dbReference type="InterPro" id="IPR036397">
    <property type="entry name" value="RNaseH_sf"/>
</dbReference>
<proteinExistence type="predicted"/>
<protein>
    <recommendedName>
        <fullName evidence="3">Transposase Tc1-like domain-containing protein</fullName>
    </recommendedName>
</protein>
<evidence type="ECO:0000313" key="1">
    <source>
        <dbReference type="EMBL" id="RHY36957.1"/>
    </source>
</evidence>
<dbReference type="Proteomes" id="UP000265716">
    <property type="component" value="Unassembled WGS sequence"/>
</dbReference>
<evidence type="ECO:0000313" key="2">
    <source>
        <dbReference type="Proteomes" id="UP000265716"/>
    </source>
</evidence>
<dbReference type="AlphaFoldDB" id="A0A397BYY2"/>
<evidence type="ECO:0008006" key="3">
    <source>
        <dbReference type="Google" id="ProtNLM"/>
    </source>
</evidence>
<dbReference type="PANTHER" id="PTHR47169">
    <property type="entry name" value="OS01G0541250 PROTEIN"/>
    <property type="match status" value="1"/>
</dbReference>
<dbReference type="EMBL" id="QUTC01012353">
    <property type="protein sequence ID" value="RHY36957.1"/>
    <property type="molecule type" value="Genomic_DNA"/>
</dbReference>
<gene>
    <name evidence="1" type="ORF">DYB38_010960</name>
</gene>
<dbReference type="PANTHER" id="PTHR47169:SF2">
    <property type="entry name" value="OS01G0541250 PROTEIN"/>
    <property type="match status" value="1"/>
</dbReference>
<reference evidence="1 2" key="1">
    <citation type="submission" date="2018-08" db="EMBL/GenBank/DDBJ databases">
        <title>Aphanomyces genome sequencing and annotation.</title>
        <authorList>
            <person name="Minardi D."/>
            <person name="Oidtmann B."/>
            <person name="Van Der Giezen M."/>
            <person name="Studholme D.J."/>
        </authorList>
    </citation>
    <scope>NUCLEOTIDE SEQUENCE [LARGE SCALE GENOMIC DNA]</scope>
    <source>
        <strain evidence="1 2">SA</strain>
    </source>
</reference>
<sequence>MATALPRRVRREHDVEAKLAIVRHLESHVVRGDLSHGAKSLAAAHFGIHRKTVAKIWNDFMADDLASKKAGRVGKKRVYSKESIVVLVRATPHDRRETMRDMASSTRLSLGTLHRGLKSGAITRKSSRLKPLLTAANMADRVRFCLSHARAPVVPVDDGSLEFDDMTNIVHLDEKWFNADKVRRKVYVTEGKELPPRSCKSKRFIPKVMLLAAMMRPQWYSSGNCIFDGKIGFWAFTEQVPAQRNSRNRPAGTLVTKCVNVMADVYHRFVMDKVIPAVKEKWPFSDTKHCFSARQRYSPCKSHS</sequence>
<dbReference type="Gene3D" id="3.30.420.10">
    <property type="entry name" value="Ribonuclease H-like superfamily/Ribonuclease H"/>
    <property type="match status" value="1"/>
</dbReference>
<name>A0A397BYY2_APHAT</name>
<organism evidence="1 2">
    <name type="scientific">Aphanomyces astaci</name>
    <name type="common">Crayfish plague agent</name>
    <dbReference type="NCBI Taxonomy" id="112090"/>
    <lineage>
        <taxon>Eukaryota</taxon>
        <taxon>Sar</taxon>
        <taxon>Stramenopiles</taxon>
        <taxon>Oomycota</taxon>
        <taxon>Saprolegniomycetes</taxon>
        <taxon>Saprolegniales</taxon>
        <taxon>Verrucalvaceae</taxon>
        <taxon>Aphanomyces</taxon>
    </lineage>
</organism>